<dbReference type="Pfam" id="PF08345">
    <property type="entry name" value="YscJ_FliF_C"/>
    <property type="match status" value="1"/>
</dbReference>
<comment type="caution">
    <text evidence="17">The sequence shown here is derived from an EMBL/GenBank/DDBJ whole genome shotgun (WGS) entry which is preliminary data.</text>
</comment>
<keyword evidence="17" id="KW-0966">Cell projection</keyword>
<evidence type="ECO:0000256" key="14">
    <source>
        <dbReference type="SAM" id="Phobius"/>
    </source>
</evidence>
<dbReference type="GO" id="GO:0005886">
    <property type="term" value="C:plasma membrane"/>
    <property type="evidence" value="ECO:0007669"/>
    <property type="project" value="UniProtKB-SubCell"/>
</dbReference>
<keyword evidence="10 12" id="KW-0975">Bacterial flagellum</keyword>
<keyword evidence="8 14" id="KW-1133">Transmembrane helix</keyword>
<evidence type="ECO:0000256" key="9">
    <source>
        <dbReference type="ARBA" id="ARBA00023136"/>
    </source>
</evidence>
<evidence type="ECO:0000259" key="16">
    <source>
        <dbReference type="Pfam" id="PF08345"/>
    </source>
</evidence>
<keyword evidence="7 14" id="KW-0812">Transmembrane</keyword>
<dbReference type="PRINTS" id="PR01009">
    <property type="entry name" value="FLGMRINGFLIF"/>
</dbReference>
<dbReference type="InterPro" id="IPR000067">
    <property type="entry name" value="FlgMring_FliF"/>
</dbReference>
<dbReference type="PIRSF" id="PIRSF004862">
    <property type="entry name" value="FliF"/>
    <property type="match status" value="1"/>
</dbReference>
<evidence type="ECO:0000256" key="10">
    <source>
        <dbReference type="ARBA" id="ARBA00023143"/>
    </source>
</evidence>
<evidence type="ECO:0000256" key="3">
    <source>
        <dbReference type="ARBA" id="ARBA00004651"/>
    </source>
</evidence>
<dbReference type="InterPro" id="IPR045851">
    <property type="entry name" value="AMP-bd_C_sf"/>
</dbReference>
<evidence type="ECO:0000256" key="12">
    <source>
        <dbReference type="PIRNR" id="PIRNR004862"/>
    </source>
</evidence>
<dbReference type="Proteomes" id="UP000886339">
    <property type="component" value="Unassembled WGS sequence"/>
</dbReference>
<accession>A0A831WD71</accession>
<dbReference type="GO" id="GO:0003774">
    <property type="term" value="F:cytoskeletal motor activity"/>
    <property type="evidence" value="ECO:0007669"/>
    <property type="project" value="InterPro"/>
</dbReference>
<dbReference type="InterPro" id="IPR043427">
    <property type="entry name" value="YscJ/FliF"/>
</dbReference>
<dbReference type="GO" id="GO:0071973">
    <property type="term" value="P:bacterial-type flagellum-dependent cell motility"/>
    <property type="evidence" value="ECO:0007669"/>
    <property type="project" value="InterPro"/>
</dbReference>
<dbReference type="Pfam" id="PF01514">
    <property type="entry name" value="YscJ_FliF"/>
    <property type="match status" value="1"/>
</dbReference>
<evidence type="ECO:0000256" key="11">
    <source>
        <dbReference type="ARBA" id="ARBA00025936"/>
    </source>
</evidence>
<dbReference type="GO" id="GO:0009431">
    <property type="term" value="C:bacterial-type flagellum basal body, MS ring"/>
    <property type="evidence" value="ECO:0007669"/>
    <property type="project" value="InterPro"/>
</dbReference>
<keyword evidence="9 14" id="KW-0472">Membrane</keyword>
<evidence type="ECO:0000256" key="1">
    <source>
        <dbReference type="ARBA" id="ARBA00003820"/>
    </source>
</evidence>
<protein>
    <recommendedName>
        <fullName evidence="5 12">Flagellar M-ring protein</fullName>
    </recommendedName>
</protein>
<feature type="region of interest" description="Disordered" evidence="13">
    <location>
        <begin position="302"/>
        <end position="337"/>
    </location>
</feature>
<organism evidence="17">
    <name type="scientific">Thiolapillus brandeum</name>
    <dbReference type="NCBI Taxonomy" id="1076588"/>
    <lineage>
        <taxon>Bacteria</taxon>
        <taxon>Pseudomonadati</taxon>
        <taxon>Pseudomonadota</taxon>
        <taxon>Gammaproteobacteria</taxon>
        <taxon>Chromatiales</taxon>
        <taxon>Sedimenticolaceae</taxon>
        <taxon>Thiolapillus</taxon>
    </lineage>
</organism>
<evidence type="ECO:0000256" key="5">
    <source>
        <dbReference type="ARBA" id="ARBA00017949"/>
    </source>
</evidence>
<evidence type="ECO:0000256" key="2">
    <source>
        <dbReference type="ARBA" id="ARBA00004117"/>
    </source>
</evidence>
<evidence type="ECO:0000256" key="6">
    <source>
        <dbReference type="ARBA" id="ARBA00022475"/>
    </source>
</evidence>
<comment type="similarity">
    <text evidence="4 12">Belongs to the FliF family.</text>
</comment>
<dbReference type="NCBIfam" id="TIGR00206">
    <property type="entry name" value="fliF"/>
    <property type="match status" value="1"/>
</dbReference>
<dbReference type="AlphaFoldDB" id="A0A831WD71"/>
<feature type="transmembrane region" description="Helical" evidence="14">
    <location>
        <begin position="21"/>
        <end position="44"/>
    </location>
</feature>
<dbReference type="PANTHER" id="PTHR30046">
    <property type="entry name" value="FLAGELLAR M-RING PROTEIN"/>
    <property type="match status" value="1"/>
</dbReference>
<dbReference type="Gene3D" id="3.30.300.30">
    <property type="match status" value="1"/>
</dbReference>
<name>A0A831WD71_9GAMM</name>
<dbReference type="InterPro" id="IPR013556">
    <property type="entry name" value="Flag_M-ring_C"/>
</dbReference>
<dbReference type="EMBL" id="DRLF01000284">
    <property type="protein sequence ID" value="HEC06799.1"/>
    <property type="molecule type" value="Genomic_DNA"/>
</dbReference>
<keyword evidence="17" id="KW-0282">Flagellum</keyword>
<reference evidence="17" key="1">
    <citation type="journal article" date="2020" name="mSystems">
        <title>Genome- and Community-Level Interaction Insights into Carbon Utilization and Element Cycling Functions of Hydrothermarchaeota in Hydrothermal Sediment.</title>
        <authorList>
            <person name="Zhou Z."/>
            <person name="Liu Y."/>
            <person name="Xu W."/>
            <person name="Pan J."/>
            <person name="Luo Z.H."/>
            <person name="Li M."/>
        </authorList>
    </citation>
    <scope>NUCLEOTIDE SEQUENCE [LARGE SCALE GENOMIC DNA]</scope>
    <source>
        <strain evidence="17">HyVt-458</strain>
    </source>
</reference>
<dbReference type="PANTHER" id="PTHR30046:SF0">
    <property type="entry name" value="FLAGELLAR M-RING PROTEIN"/>
    <property type="match status" value="1"/>
</dbReference>
<sequence>MDLVKTDNLLAQVRGFSSLPAVRQIGLMVMLAATIALAVAVVLWSQAPNYSILYGNLSADDLAEVAGLLDAADVPYKVEHASGSITVPSSKVHQLRIRLATQGMPKGKATGYEVLDKETAFGQSRFLEKVRFQQALEGELANSIRSLDGVAEARVHLALPKESVFVRDRVKPEASVLLKLKGGQSLDKAQIAGIVHLIAASVPKMKPENVTVVDQQGRLLSEKETSSAIGLSNTQFEYTRQLEDAYIHRIQDILSPFVGTAGIRAQVVADVDFTSMEQTRESFVPEKNLVRSEDIREEKNSLLDPMGVPGALTNKPPRSGTVATSAPVANTETSGNTSSHVVRNYELDRTIIHSRHAPGRIQRLSVGVVIDYRKKYLDGDKVESVPMTPEEIKHITALVKEAVGFDATRNDSVDVINLPFESLPQMEPAEELPLWQQPWVWELAKPLLGGLFVLWLALGVLRPTLRNLADSGQLLEANADGEVLLAGEAGSAFAGLPTPEGEAGEALKDMPLKEDEVVLSNDARQANENREGSADKVDIETARSLVQQDPKRVAQVVKTWVLDDE</sequence>
<evidence type="ECO:0000256" key="13">
    <source>
        <dbReference type="SAM" id="MobiDB-lite"/>
    </source>
</evidence>
<gene>
    <name evidence="17" type="primary">fliF</name>
    <name evidence="17" type="ORF">ENJ12_08105</name>
</gene>
<comment type="subcellular location">
    <subcellularLocation>
        <location evidence="2 12">Bacterial flagellum basal body</location>
    </subcellularLocation>
    <subcellularLocation>
        <location evidence="3">Cell membrane</location>
        <topology evidence="3">Multi-pass membrane protein</topology>
    </subcellularLocation>
</comment>
<evidence type="ECO:0000313" key="17">
    <source>
        <dbReference type="EMBL" id="HEC06799.1"/>
    </source>
</evidence>
<feature type="domain" description="Flagellar M-ring N-terminal" evidence="15">
    <location>
        <begin position="46"/>
        <end position="221"/>
    </location>
</feature>
<proteinExistence type="inferred from homology"/>
<comment type="subunit">
    <text evidence="11">The basal body constitutes a major portion of the flagellar organelle and consists of four rings (L,P,S, and M) mounted on a central rod. The M ring is integral to the inner membrane of the cell and may be connected to the flagellar rod via the S ring. The S (supramembrane ring) lies just distal to the M ring. The L and P rings lie in the outer membrane and the periplasmic space, respectively.</text>
</comment>
<keyword evidence="17" id="KW-0969">Cilium</keyword>
<feature type="compositionally biased region" description="Polar residues" evidence="13">
    <location>
        <begin position="321"/>
        <end position="337"/>
    </location>
</feature>
<dbReference type="InterPro" id="IPR006182">
    <property type="entry name" value="FliF_N_dom"/>
</dbReference>
<evidence type="ECO:0000256" key="7">
    <source>
        <dbReference type="ARBA" id="ARBA00022692"/>
    </source>
</evidence>
<evidence type="ECO:0000256" key="8">
    <source>
        <dbReference type="ARBA" id="ARBA00022989"/>
    </source>
</evidence>
<evidence type="ECO:0000259" key="15">
    <source>
        <dbReference type="Pfam" id="PF01514"/>
    </source>
</evidence>
<comment type="function">
    <text evidence="1 12">The M ring may be actively involved in energy transduction.</text>
</comment>
<feature type="domain" description="Flagellar M-ring C-terminal" evidence="16">
    <location>
        <begin position="254"/>
        <end position="420"/>
    </location>
</feature>
<keyword evidence="6" id="KW-1003">Cell membrane</keyword>
<evidence type="ECO:0000256" key="4">
    <source>
        <dbReference type="ARBA" id="ARBA00007971"/>
    </source>
</evidence>